<keyword evidence="2 5" id="KW-0812">Transmembrane</keyword>
<evidence type="ECO:0000256" key="4">
    <source>
        <dbReference type="ARBA" id="ARBA00023136"/>
    </source>
</evidence>
<dbReference type="InterPro" id="IPR004837">
    <property type="entry name" value="NaCa_Exmemb"/>
</dbReference>
<evidence type="ECO:0000256" key="3">
    <source>
        <dbReference type="ARBA" id="ARBA00022989"/>
    </source>
</evidence>
<dbReference type="RefSeq" id="WP_007426725.1">
    <property type="nucleotide sequence ID" value="NZ_AMGO01000030.1"/>
</dbReference>
<organism evidence="7 8">
    <name type="scientific">Oceaniovalibus guishaninsula JLT2003</name>
    <dbReference type="NCBI Taxonomy" id="1231392"/>
    <lineage>
        <taxon>Bacteria</taxon>
        <taxon>Pseudomonadati</taxon>
        <taxon>Pseudomonadota</taxon>
        <taxon>Alphaproteobacteria</taxon>
        <taxon>Rhodobacterales</taxon>
        <taxon>Roseobacteraceae</taxon>
        <taxon>Oceaniovalibus</taxon>
    </lineage>
</organism>
<feature type="domain" description="Sodium/calcium exchanger membrane region" evidence="6">
    <location>
        <begin position="163"/>
        <end position="303"/>
    </location>
</feature>
<dbReference type="eggNOG" id="COG0530">
    <property type="taxonomic scope" value="Bacteria"/>
</dbReference>
<dbReference type="AlphaFoldDB" id="K2HN93"/>
<keyword evidence="8" id="KW-1185">Reference proteome</keyword>
<keyword evidence="4 5" id="KW-0472">Membrane</keyword>
<name>K2HN93_9RHOB</name>
<gene>
    <name evidence="7" type="ORF">OCGS_1573</name>
</gene>
<dbReference type="Gene3D" id="1.20.1420.30">
    <property type="entry name" value="NCX, central ion-binding region"/>
    <property type="match status" value="1"/>
</dbReference>
<dbReference type="GO" id="GO:0006874">
    <property type="term" value="P:intracellular calcium ion homeostasis"/>
    <property type="evidence" value="ECO:0007669"/>
    <property type="project" value="TreeGrafter"/>
</dbReference>
<feature type="domain" description="Sodium/calcium exchanger membrane region" evidence="6">
    <location>
        <begin position="2"/>
        <end position="142"/>
    </location>
</feature>
<sequence length="306" mass="30239">MSYLLVLAGFVLLIGGGEALVRGAVAVAARLGVSPMVIGLTLVGFGTSTPELLTSVQAALAGSPGVAVGNVVGSNIANILLIVGIAALLRPMAVAGPAFRRDGGAMLAVAVLAAALVLLGDVGRLSGGLLLAGLCSYLVFTIRSGAAPAEDLPAVPMRLVLALPLFAGGLLVTLLGARLLVTGAIDIAASLGVSEAVIGLSVVAIGTSLPELVTSVVAARRGQGDIALGNILGSNVFNILGILGATALIKPLEIPPQIALVDIWAMLAASVALLVMGLTGGRISRGEGGVLLACYAGYMGWLFAAA</sequence>
<dbReference type="Pfam" id="PF01699">
    <property type="entry name" value="Na_Ca_ex"/>
    <property type="match status" value="2"/>
</dbReference>
<feature type="transmembrane region" description="Helical" evidence="5">
    <location>
        <begin position="288"/>
        <end position="305"/>
    </location>
</feature>
<comment type="caution">
    <text evidence="7">The sequence shown here is derived from an EMBL/GenBank/DDBJ whole genome shotgun (WGS) entry which is preliminary data.</text>
</comment>
<evidence type="ECO:0000259" key="6">
    <source>
        <dbReference type="Pfam" id="PF01699"/>
    </source>
</evidence>
<evidence type="ECO:0000313" key="7">
    <source>
        <dbReference type="EMBL" id="EKE44329.1"/>
    </source>
</evidence>
<reference evidence="7 8" key="1">
    <citation type="journal article" date="2012" name="J. Bacteriol.">
        <title>Draft Genome Sequence of Oceaniovalibus guishaninsula JLT2003T.</title>
        <authorList>
            <person name="Tang K."/>
            <person name="Liu K."/>
            <person name="Jiao N."/>
        </authorList>
    </citation>
    <scope>NUCLEOTIDE SEQUENCE [LARGE SCALE GENOMIC DNA]</scope>
    <source>
        <strain evidence="7 8">JLT2003</strain>
    </source>
</reference>
<dbReference type="GO" id="GO:0005262">
    <property type="term" value="F:calcium channel activity"/>
    <property type="evidence" value="ECO:0007669"/>
    <property type="project" value="TreeGrafter"/>
</dbReference>
<feature type="transmembrane region" description="Helical" evidence="5">
    <location>
        <begin position="254"/>
        <end position="276"/>
    </location>
</feature>
<dbReference type="NCBIfam" id="TIGR00367">
    <property type="entry name" value="calcium/sodium antiporter"/>
    <property type="match status" value="1"/>
</dbReference>
<evidence type="ECO:0000313" key="8">
    <source>
        <dbReference type="Proteomes" id="UP000006765"/>
    </source>
</evidence>
<dbReference type="InterPro" id="IPR044880">
    <property type="entry name" value="NCX_ion-bd_dom_sf"/>
</dbReference>
<dbReference type="InterPro" id="IPR004481">
    <property type="entry name" value="K/Na/Ca-exchanger"/>
</dbReference>
<dbReference type="OrthoDB" id="9794225at2"/>
<feature type="transmembrane region" description="Helical" evidence="5">
    <location>
        <begin position="129"/>
        <end position="147"/>
    </location>
</feature>
<dbReference type="Proteomes" id="UP000006765">
    <property type="component" value="Unassembled WGS sequence"/>
</dbReference>
<feature type="transmembrane region" description="Helical" evidence="5">
    <location>
        <begin position="105"/>
        <end position="123"/>
    </location>
</feature>
<evidence type="ECO:0000256" key="2">
    <source>
        <dbReference type="ARBA" id="ARBA00022692"/>
    </source>
</evidence>
<comment type="subcellular location">
    <subcellularLocation>
        <location evidence="1">Membrane</location>
        <topology evidence="1">Multi-pass membrane protein</topology>
    </subcellularLocation>
</comment>
<dbReference type="GO" id="GO:0008273">
    <property type="term" value="F:calcium, potassium:sodium antiporter activity"/>
    <property type="evidence" value="ECO:0007669"/>
    <property type="project" value="TreeGrafter"/>
</dbReference>
<evidence type="ECO:0000256" key="1">
    <source>
        <dbReference type="ARBA" id="ARBA00004141"/>
    </source>
</evidence>
<dbReference type="PANTHER" id="PTHR10846">
    <property type="entry name" value="SODIUM/POTASSIUM/CALCIUM EXCHANGER"/>
    <property type="match status" value="1"/>
</dbReference>
<dbReference type="EMBL" id="AMGO01000030">
    <property type="protein sequence ID" value="EKE44329.1"/>
    <property type="molecule type" value="Genomic_DNA"/>
</dbReference>
<evidence type="ECO:0000256" key="5">
    <source>
        <dbReference type="SAM" id="Phobius"/>
    </source>
</evidence>
<feature type="transmembrane region" description="Helical" evidence="5">
    <location>
        <begin position="227"/>
        <end position="248"/>
    </location>
</feature>
<accession>K2HN93</accession>
<proteinExistence type="predicted"/>
<dbReference type="PANTHER" id="PTHR10846:SF8">
    <property type="entry name" value="INNER MEMBRANE PROTEIN YRBG"/>
    <property type="match status" value="1"/>
</dbReference>
<dbReference type="GO" id="GO:0005886">
    <property type="term" value="C:plasma membrane"/>
    <property type="evidence" value="ECO:0007669"/>
    <property type="project" value="TreeGrafter"/>
</dbReference>
<protein>
    <submittedName>
        <fullName evidence="7">CaCA family Na+/Ca+ antiporter</fullName>
    </submittedName>
</protein>
<dbReference type="STRING" id="1231392.OCGS_1573"/>
<keyword evidence="3 5" id="KW-1133">Transmembrane helix</keyword>
<feature type="transmembrane region" description="Helical" evidence="5">
    <location>
        <begin position="76"/>
        <end position="93"/>
    </location>
</feature>
<feature type="transmembrane region" description="Helical" evidence="5">
    <location>
        <begin position="159"/>
        <end position="181"/>
    </location>
</feature>